<dbReference type="EMBL" id="JANCYU010000009">
    <property type="protein sequence ID" value="KAK4522937.1"/>
    <property type="molecule type" value="Genomic_DNA"/>
</dbReference>
<evidence type="ECO:0000256" key="7">
    <source>
        <dbReference type="SAM" id="Phobius"/>
    </source>
</evidence>
<feature type="region of interest" description="Disordered" evidence="6">
    <location>
        <begin position="406"/>
        <end position="429"/>
    </location>
</feature>
<keyword evidence="4 7" id="KW-1133">Transmembrane helix</keyword>
<evidence type="ECO:0000256" key="2">
    <source>
        <dbReference type="ARBA" id="ARBA00009824"/>
    </source>
</evidence>
<evidence type="ECO:0000256" key="5">
    <source>
        <dbReference type="ARBA" id="ARBA00023136"/>
    </source>
</evidence>
<dbReference type="Gene3D" id="2.60.120.680">
    <property type="entry name" value="GOLD domain"/>
    <property type="match status" value="1"/>
</dbReference>
<dbReference type="InterPro" id="IPR029058">
    <property type="entry name" value="AB_hydrolase_fold"/>
</dbReference>
<comment type="subcellular location">
    <subcellularLocation>
        <location evidence="1">Membrane</location>
        <topology evidence="1">Multi-pass membrane protein</topology>
    </subcellularLocation>
</comment>
<feature type="transmembrane region" description="Helical" evidence="7">
    <location>
        <begin position="238"/>
        <end position="261"/>
    </location>
</feature>
<evidence type="ECO:0000256" key="3">
    <source>
        <dbReference type="ARBA" id="ARBA00022692"/>
    </source>
</evidence>
<evidence type="ECO:0000256" key="6">
    <source>
        <dbReference type="SAM" id="MobiDB-lite"/>
    </source>
</evidence>
<evidence type="ECO:0000256" key="1">
    <source>
        <dbReference type="ARBA" id="ARBA00004141"/>
    </source>
</evidence>
<dbReference type="InterPro" id="IPR007941">
    <property type="entry name" value="DUF726"/>
</dbReference>
<protein>
    <recommendedName>
        <fullName evidence="10">Transmembrane and coiled-coil domain-containing protein 4</fullName>
    </recommendedName>
</protein>
<proteinExistence type="inferred from homology"/>
<name>A0AAV9I511_9RHOD</name>
<organism evidence="8 9">
    <name type="scientific">Galdieria yellowstonensis</name>
    <dbReference type="NCBI Taxonomy" id="3028027"/>
    <lineage>
        <taxon>Eukaryota</taxon>
        <taxon>Rhodophyta</taxon>
        <taxon>Bangiophyceae</taxon>
        <taxon>Galdieriales</taxon>
        <taxon>Galdieriaceae</taxon>
        <taxon>Galdieria</taxon>
    </lineage>
</organism>
<evidence type="ECO:0000313" key="8">
    <source>
        <dbReference type="EMBL" id="KAK4522937.1"/>
    </source>
</evidence>
<dbReference type="PANTHER" id="PTHR17920:SF3">
    <property type="entry name" value="TRANSMEMBRANE AND COILED-COIL DOMAIN-CONTAINING PROTEIN 4"/>
    <property type="match status" value="1"/>
</dbReference>
<comment type="similarity">
    <text evidence="2">Belongs to the TMCO4 family.</text>
</comment>
<dbReference type="SUPFAM" id="SSF101576">
    <property type="entry name" value="Supernatant protein factor (SPF), C-terminal domain"/>
    <property type="match status" value="1"/>
</dbReference>
<sequence length="817" mass="89422">MVHAALSCAPLDARFLVGGAIAACVPQPQHETLQLLPESAQGSQLSDADHARQFLQRILGPPALDLGASSVEALIAQTLETIVGTENNFPSEKKVPDENTRSIAEKYANCLKNYAQPEALREKTLGFRNNFLDDTQFSLKEEQSSWNEDEKRHHFVSLALFSCLEVEIRFSGGHYDSRSRAAFWRAAEVFSIDHGMLSSAEATLATILAAENEAAEAIENESFEETKKRRRKIRMMKIAAASTIGGFMVGFTGGVLAPAIIPALASVGMGMGLTSVSATTSSAVIGSLFGVAGASMAAKKIGHLTANVSEFDFEACNRVAESRVQDMMPLTPLTIPKGAREEIPVEVTVAGSMLGWELEGACEFGVQYEPFQTSKDAISAAAVSLAVDRALIKADGSTVDFDQMALSSPAENSAPMKEKVEGNKSEEGKTKASILGTEWDYTKKLLNEMISFRNPSKQMQKEDPKPGRRCWVLGMDSYPLSGVKEKGGNVFGISMSTFKVRTKRGSSRDTYLCAEPGIYTLLFDNSSAVLRNAYIKYRFAVIPPGTKFIPQWLTDKDEDDKETQIASNKDLNDRSLRAPLSLHIVYFVPGWLVEEHCGYHWKGRPCWGAFASQFQNIAEELYPLSECFAVRWESVILEDVGNALLGFLKSIAASKLTKLAMDYVIPGLLGTVTMPLKLLSAVSVFDNLWSTAVNRATSAGIVMAEYICNGAHGHRPITLVGYSLGARVIFQCLEELGKRGMRGIVHHAVLVGAPCTADEYRWQLASSVVAGRLVNVYCENDWILGLLHRTFSQVKHIAGMRKIDCPRLSKESRYYPS</sequence>
<evidence type="ECO:0000313" key="9">
    <source>
        <dbReference type="Proteomes" id="UP001300502"/>
    </source>
</evidence>
<dbReference type="AlphaFoldDB" id="A0AAV9I511"/>
<accession>A0AAV9I511</accession>
<dbReference type="SUPFAM" id="SSF53474">
    <property type="entry name" value="alpha/beta-Hydrolases"/>
    <property type="match status" value="1"/>
</dbReference>
<dbReference type="Pfam" id="PF05277">
    <property type="entry name" value="DUF726"/>
    <property type="match status" value="2"/>
</dbReference>
<evidence type="ECO:0000256" key="4">
    <source>
        <dbReference type="ARBA" id="ARBA00022989"/>
    </source>
</evidence>
<gene>
    <name evidence="8" type="ORF">GAYE_PCTG32G0827</name>
</gene>
<keyword evidence="5 7" id="KW-0472">Membrane</keyword>
<dbReference type="GO" id="GO:0016020">
    <property type="term" value="C:membrane"/>
    <property type="evidence" value="ECO:0007669"/>
    <property type="project" value="UniProtKB-SubCell"/>
</dbReference>
<dbReference type="Proteomes" id="UP001300502">
    <property type="component" value="Unassembled WGS sequence"/>
</dbReference>
<keyword evidence="9" id="KW-1185">Reference proteome</keyword>
<reference evidence="8 9" key="1">
    <citation type="submission" date="2022-07" db="EMBL/GenBank/DDBJ databases">
        <title>Genome-wide signatures of adaptation to extreme environments.</title>
        <authorList>
            <person name="Cho C.H."/>
            <person name="Yoon H.S."/>
        </authorList>
    </citation>
    <scope>NUCLEOTIDE SEQUENCE [LARGE SCALE GENOMIC DNA]</scope>
    <source>
        <strain evidence="8 9">108.79 E11</strain>
    </source>
</reference>
<keyword evidence="3 7" id="KW-0812">Transmembrane</keyword>
<evidence type="ECO:0008006" key="10">
    <source>
        <dbReference type="Google" id="ProtNLM"/>
    </source>
</evidence>
<dbReference type="InterPro" id="IPR036598">
    <property type="entry name" value="GOLD_dom_sf"/>
</dbReference>
<feature type="compositionally biased region" description="Basic and acidic residues" evidence="6">
    <location>
        <begin position="416"/>
        <end position="429"/>
    </location>
</feature>
<comment type="caution">
    <text evidence="8">The sequence shown here is derived from an EMBL/GenBank/DDBJ whole genome shotgun (WGS) entry which is preliminary data.</text>
</comment>
<dbReference type="PANTHER" id="PTHR17920">
    <property type="entry name" value="TRANSMEMBRANE AND COILED-COIL DOMAIN-CONTAINING PROTEIN 4 TMCO4"/>
    <property type="match status" value="1"/>
</dbReference>